<gene>
    <name evidence="1" type="ordered locus">Ftrac_2819</name>
</gene>
<dbReference type="STRING" id="643867.Ftrac_2819"/>
<dbReference type="AlphaFoldDB" id="E4TRU8"/>
<proteinExistence type="predicted"/>
<dbReference type="EMBL" id="CP002349">
    <property type="protein sequence ID" value="ADR22797.1"/>
    <property type="molecule type" value="Genomic_DNA"/>
</dbReference>
<protein>
    <submittedName>
        <fullName evidence="1">Uncharacterized protein</fullName>
    </submittedName>
</protein>
<organism evidence="1 2">
    <name type="scientific">Marivirga tractuosa (strain ATCC 23168 / DSM 4126 / NBRC 15989 / NCIMB 1408 / VKM B-1430 / H-43)</name>
    <name type="common">Microscilla tractuosa</name>
    <name type="synonym">Flexibacter tractuosus</name>
    <dbReference type="NCBI Taxonomy" id="643867"/>
    <lineage>
        <taxon>Bacteria</taxon>
        <taxon>Pseudomonadati</taxon>
        <taxon>Bacteroidota</taxon>
        <taxon>Cytophagia</taxon>
        <taxon>Cytophagales</taxon>
        <taxon>Marivirgaceae</taxon>
        <taxon>Marivirga</taxon>
    </lineage>
</organism>
<accession>E4TRU8</accession>
<dbReference type="KEGG" id="mtt:Ftrac_2819"/>
<evidence type="ECO:0000313" key="1">
    <source>
        <dbReference type="EMBL" id="ADR22797.1"/>
    </source>
</evidence>
<reference evidence="1 2" key="1">
    <citation type="journal article" date="2011" name="Stand. Genomic Sci.">
        <title>Complete genome sequence of Marivirga tractuosa type strain (H-43).</title>
        <authorList>
            <person name="Pagani I."/>
            <person name="Chertkov O."/>
            <person name="Lapidus A."/>
            <person name="Lucas S."/>
            <person name="Del Rio T.G."/>
            <person name="Tice H."/>
            <person name="Copeland A."/>
            <person name="Cheng J.F."/>
            <person name="Nolan M."/>
            <person name="Saunders E."/>
            <person name="Pitluck S."/>
            <person name="Held B."/>
            <person name="Goodwin L."/>
            <person name="Liolios K."/>
            <person name="Ovchinikova G."/>
            <person name="Ivanova N."/>
            <person name="Mavromatis K."/>
            <person name="Pati A."/>
            <person name="Chen A."/>
            <person name="Palaniappan K."/>
            <person name="Land M."/>
            <person name="Hauser L."/>
            <person name="Jeffries C.D."/>
            <person name="Detter J.C."/>
            <person name="Han C."/>
            <person name="Tapia R."/>
            <person name="Ngatchou-Djao O.D."/>
            <person name="Rohde M."/>
            <person name="Goker M."/>
            <person name="Spring S."/>
            <person name="Sikorski J."/>
            <person name="Woyke T."/>
            <person name="Bristow J."/>
            <person name="Eisen J.A."/>
            <person name="Markowitz V."/>
            <person name="Hugenholtz P."/>
            <person name="Klenk H.P."/>
            <person name="Kyrpides N.C."/>
        </authorList>
    </citation>
    <scope>NUCLEOTIDE SEQUENCE [LARGE SCALE GENOMIC DNA]</scope>
    <source>
        <strain evidence="2">ATCC 23168 / DSM 4126 / NBRC 15989 / NCIMB 1408 / VKM B-1430 / H-43</strain>
    </source>
</reference>
<dbReference type="RefSeq" id="WP_013454940.1">
    <property type="nucleotide sequence ID" value="NC_014759.1"/>
</dbReference>
<keyword evidence="2" id="KW-1185">Reference proteome</keyword>
<name>E4TRU8_MARTH</name>
<evidence type="ECO:0000313" key="2">
    <source>
        <dbReference type="Proteomes" id="UP000008720"/>
    </source>
</evidence>
<sequence length="66" mass="8052">MKMIRKPTFAGKIQEKDERDIRFWAYEKTAEERIQEAWRLHCANHNIDPVNVKLDRTKMRAWKHDA</sequence>
<dbReference type="Proteomes" id="UP000008720">
    <property type="component" value="Chromosome"/>
</dbReference>
<dbReference type="HOGENOM" id="CLU_2826084_0_0_10"/>